<evidence type="ECO:0008006" key="3">
    <source>
        <dbReference type="Google" id="ProtNLM"/>
    </source>
</evidence>
<reference evidence="1" key="2">
    <citation type="submission" date="2020-05" db="UniProtKB">
        <authorList>
            <consortium name="EnsemblMetazoa"/>
        </authorList>
    </citation>
    <scope>IDENTIFICATION</scope>
    <source>
        <strain evidence="1">WRAIR2</strain>
    </source>
</reference>
<reference evidence="2" key="1">
    <citation type="submission" date="2013-03" db="EMBL/GenBank/DDBJ databases">
        <title>The Genome Sequence of Anopheles dirus WRAIR2.</title>
        <authorList>
            <consortium name="The Broad Institute Genomics Platform"/>
            <person name="Neafsey D.E."/>
            <person name="Walton C."/>
            <person name="Walker B."/>
            <person name="Young S.K."/>
            <person name="Zeng Q."/>
            <person name="Gargeya S."/>
            <person name="Fitzgerald M."/>
            <person name="Haas B."/>
            <person name="Abouelleil A."/>
            <person name="Allen A.W."/>
            <person name="Alvarado L."/>
            <person name="Arachchi H.M."/>
            <person name="Berlin A.M."/>
            <person name="Chapman S.B."/>
            <person name="Gainer-Dewar J."/>
            <person name="Goldberg J."/>
            <person name="Griggs A."/>
            <person name="Gujja S."/>
            <person name="Hansen M."/>
            <person name="Howarth C."/>
            <person name="Imamovic A."/>
            <person name="Ireland A."/>
            <person name="Larimer J."/>
            <person name="McCowan C."/>
            <person name="Murphy C."/>
            <person name="Pearson M."/>
            <person name="Poon T.W."/>
            <person name="Priest M."/>
            <person name="Roberts A."/>
            <person name="Saif S."/>
            <person name="Shea T."/>
            <person name="Sisk P."/>
            <person name="Sykes S."/>
            <person name="Wortman J."/>
            <person name="Nusbaum C."/>
            <person name="Birren B."/>
        </authorList>
    </citation>
    <scope>NUCLEOTIDE SEQUENCE [LARGE SCALE GENOMIC DNA]</scope>
    <source>
        <strain evidence="2">WRAIR2</strain>
    </source>
</reference>
<dbReference type="Proteomes" id="UP000075884">
    <property type="component" value="Unassembled WGS sequence"/>
</dbReference>
<organism evidence="1 2">
    <name type="scientific">Anopheles dirus</name>
    <dbReference type="NCBI Taxonomy" id="7168"/>
    <lineage>
        <taxon>Eukaryota</taxon>
        <taxon>Metazoa</taxon>
        <taxon>Ecdysozoa</taxon>
        <taxon>Arthropoda</taxon>
        <taxon>Hexapoda</taxon>
        <taxon>Insecta</taxon>
        <taxon>Pterygota</taxon>
        <taxon>Neoptera</taxon>
        <taxon>Endopterygota</taxon>
        <taxon>Diptera</taxon>
        <taxon>Nematocera</taxon>
        <taxon>Culicoidea</taxon>
        <taxon>Culicidae</taxon>
        <taxon>Anophelinae</taxon>
        <taxon>Anopheles</taxon>
    </lineage>
</organism>
<proteinExistence type="predicted"/>
<evidence type="ECO:0000313" key="2">
    <source>
        <dbReference type="Proteomes" id="UP000075884"/>
    </source>
</evidence>
<dbReference type="EnsemblMetazoa" id="ADIR014747-RA">
    <property type="protein sequence ID" value="ADIR014747-PA"/>
    <property type="gene ID" value="ADIR014747"/>
</dbReference>
<protein>
    <recommendedName>
        <fullName evidence="3">Reverse transcriptase RNase H-like domain-containing protein</fullName>
    </recommendedName>
</protein>
<name>A0A182NY41_9DIPT</name>
<sequence>MIFGRRFQLQTDHRPLFRIFGTKKGVPIHTANRLQRFVLTL</sequence>
<keyword evidence="2" id="KW-1185">Reference proteome</keyword>
<evidence type="ECO:0000313" key="1">
    <source>
        <dbReference type="EnsemblMetazoa" id="ADIR014747-PA"/>
    </source>
</evidence>
<accession>A0A182NY41</accession>
<dbReference type="VEuPathDB" id="VectorBase:ADIR014747"/>
<dbReference type="AlphaFoldDB" id="A0A182NY41"/>